<gene>
    <name evidence="2" type="ORF">L3V18_15865</name>
</gene>
<protein>
    <recommendedName>
        <fullName evidence="4">Secreted protein</fullName>
    </recommendedName>
</protein>
<keyword evidence="1" id="KW-0732">Signal</keyword>
<feature type="signal peptide" evidence="1">
    <location>
        <begin position="1"/>
        <end position="28"/>
    </location>
</feature>
<dbReference type="PROSITE" id="PS51257">
    <property type="entry name" value="PROKAR_LIPOPROTEIN"/>
    <property type="match status" value="1"/>
</dbReference>
<sequence length="217" mass="23567">MNPTHRSTAAAALLVLAACGTSPPPRSAADVAHQPGIPATETAPADRFMERVRTLCGQAFAGRIVANQPPPAGEDPFTGQPLVMHVRDCDRNTIRIPLHVGADRSRTWVLDRTADGLRLKHDHRHEDGSEDVLTMYGGLSAGEGGTGARQEFPVDAESRELFAREGLAASIRNTWAMEIEPGSTFVYELSRPGRLFRIEFDLGRPVDVPPAPWGQED</sequence>
<organism evidence="2 3">
    <name type="scientific">Marilutibacter chinensis</name>
    <dbReference type="NCBI Taxonomy" id="2912247"/>
    <lineage>
        <taxon>Bacteria</taxon>
        <taxon>Pseudomonadati</taxon>
        <taxon>Pseudomonadota</taxon>
        <taxon>Gammaproteobacteria</taxon>
        <taxon>Lysobacterales</taxon>
        <taxon>Lysobacteraceae</taxon>
        <taxon>Marilutibacter</taxon>
    </lineage>
</organism>
<proteinExistence type="predicted"/>
<name>A0ABS9HWZ5_9GAMM</name>
<dbReference type="EMBL" id="JAKJPO010000013">
    <property type="protein sequence ID" value="MCF7223253.1"/>
    <property type="molecule type" value="Genomic_DNA"/>
</dbReference>
<evidence type="ECO:0000313" key="2">
    <source>
        <dbReference type="EMBL" id="MCF7223253.1"/>
    </source>
</evidence>
<reference evidence="3" key="1">
    <citation type="submission" date="2022-01" db="EMBL/GenBank/DDBJ databases">
        <title>Lysobacter chinensis sp. nov., a bacterium isolated from cow dung compost.</title>
        <authorList>
            <person name="Zhou L.Y."/>
        </authorList>
    </citation>
    <scope>NUCLEOTIDE SEQUENCE [LARGE SCALE GENOMIC DNA]</scope>
    <source>
        <strain evidence="3">TLK-CK17</strain>
    </source>
</reference>
<keyword evidence="3" id="KW-1185">Reference proteome</keyword>
<evidence type="ECO:0000313" key="3">
    <source>
        <dbReference type="Proteomes" id="UP001430796"/>
    </source>
</evidence>
<comment type="caution">
    <text evidence="2">The sequence shown here is derived from an EMBL/GenBank/DDBJ whole genome shotgun (WGS) entry which is preliminary data.</text>
</comment>
<reference evidence="2 3" key="2">
    <citation type="submission" date="2022-01" db="EMBL/GenBank/DDBJ databases">
        <title>Lysobacter chinensis sp. nov., a bacterium isolated from cow dung compost.</title>
        <authorList>
            <person name="Liu Y."/>
        </authorList>
    </citation>
    <scope>NUCLEOTIDE SEQUENCE [LARGE SCALE GENOMIC DNA]</scope>
    <source>
        <strain evidence="2 3">TLK-CK17</strain>
    </source>
</reference>
<dbReference type="Proteomes" id="UP001430796">
    <property type="component" value="Unassembled WGS sequence"/>
</dbReference>
<accession>A0ABS9HWZ5</accession>
<evidence type="ECO:0008006" key="4">
    <source>
        <dbReference type="Google" id="ProtNLM"/>
    </source>
</evidence>
<dbReference type="RefSeq" id="WP_237056181.1">
    <property type="nucleotide sequence ID" value="NZ_JAKJPO010000013.1"/>
</dbReference>
<feature type="chain" id="PRO_5046348631" description="Secreted protein" evidence="1">
    <location>
        <begin position="29"/>
        <end position="217"/>
    </location>
</feature>
<reference evidence="2 3" key="3">
    <citation type="submission" date="2022-01" db="EMBL/GenBank/DDBJ databases">
        <authorList>
            <person name="Zhou L.Y."/>
        </authorList>
    </citation>
    <scope>NUCLEOTIDE SEQUENCE [LARGE SCALE GENOMIC DNA]</scope>
    <source>
        <strain evidence="2 3">TLK-CK17</strain>
    </source>
</reference>
<evidence type="ECO:0000256" key="1">
    <source>
        <dbReference type="SAM" id="SignalP"/>
    </source>
</evidence>